<feature type="compositionally biased region" description="Low complexity" evidence="1">
    <location>
        <begin position="140"/>
        <end position="172"/>
    </location>
</feature>
<feature type="compositionally biased region" description="Basic residues" evidence="1">
    <location>
        <begin position="31"/>
        <end position="43"/>
    </location>
</feature>
<protein>
    <submittedName>
        <fullName evidence="2">Uncharacterized protein</fullName>
    </submittedName>
</protein>
<organism evidence="2 3">
    <name type="scientific">Colletotrichum lupini</name>
    <dbReference type="NCBI Taxonomy" id="145971"/>
    <lineage>
        <taxon>Eukaryota</taxon>
        <taxon>Fungi</taxon>
        <taxon>Dikarya</taxon>
        <taxon>Ascomycota</taxon>
        <taxon>Pezizomycotina</taxon>
        <taxon>Sordariomycetes</taxon>
        <taxon>Hypocreomycetidae</taxon>
        <taxon>Glomerellales</taxon>
        <taxon>Glomerellaceae</taxon>
        <taxon>Colletotrichum</taxon>
        <taxon>Colletotrichum acutatum species complex</taxon>
    </lineage>
</organism>
<keyword evidence="3" id="KW-1185">Reference proteome</keyword>
<evidence type="ECO:0000256" key="1">
    <source>
        <dbReference type="SAM" id="MobiDB-lite"/>
    </source>
</evidence>
<dbReference type="GeneID" id="73348725"/>
<dbReference type="KEGG" id="clup:CLUP02_14789"/>
<evidence type="ECO:0000313" key="2">
    <source>
        <dbReference type="EMBL" id="UQC89260.1"/>
    </source>
</evidence>
<sequence>MTRSDDVTPTPALTGRLLRALGLPSSPLLPRRQRLQRGLHRRGVSTSGWTATETTDNDTDTTDANALELIAWPYSAAPAAPATDPSTPRSSTPRSSTPTTSDCCSPSCDCEYDPFGTTTRRRHSPSTPLERPQGHRRANSLDSTTTTSSNDSSSSSFSSVSSRSRWNPFSSTTDELTTVNRRFNGVDDKRTAGCAAIIFTGATYGAGLKTQKEWKEERQSFWESPYDEQISLLQGQRGRLVTERRKWERKLEYLDERIKEGEAKKPEG</sequence>
<dbReference type="EMBL" id="CP019480">
    <property type="protein sequence ID" value="UQC89260.1"/>
    <property type="molecule type" value="Genomic_DNA"/>
</dbReference>
<name>A0A9Q8T5M0_9PEZI</name>
<dbReference type="RefSeq" id="XP_049150861.1">
    <property type="nucleotide sequence ID" value="XM_049293715.1"/>
</dbReference>
<feature type="region of interest" description="Disordered" evidence="1">
    <location>
        <begin position="78"/>
        <end position="172"/>
    </location>
</feature>
<reference evidence="2" key="1">
    <citation type="journal article" date="2021" name="Mol. Plant Microbe Interact.">
        <title>Complete Genome Sequence of the Plant-Pathogenic Fungus Colletotrichum lupini.</title>
        <authorList>
            <person name="Baroncelli R."/>
            <person name="Pensec F."/>
            <person name="Da Lio D."/>
            <person name="Boufleur T."/>
            <person name="Vicente I."/>
            <person name="Sarrocco S."/>
            <person name="Picot A."/>
            <person name="Baraldi E."/>
            <person name="Sukno S."/>
            <person name="Thon M."/>
            <person name="Le Floch G."/>
        </authorList>
    </citation>
    <scope>NUCLEOTIDE SEQUENCE</scope>
    <source>
        <strain evidence="2">IMI 504893</strain>
    </source>
</reference>
<feature type="compositionally biased region" description="Low complexity" evidence="1">
    <location>
        <begin position="78"/>
        <end position="104"/>
    </location>
</feature>
<dbReference type="AlphaFoldDB" id="A0A9Q8T5M0"/>
<gene>
    <name evidence="2" type="ORF">CLUP02_14789</name>
</gene>
<feature type="region of interest" description="Disordered" evidence="1">
    <location>
        <begin position="31"/>
        <end position="60"/>
    </location>
</feature>
<dbReference type="Proteomes" id="UP000830671">
    <property type="component" value="Chromosome 8"/>
</dbReference>
<proteinExistence type="predicted"/>
<evidence type="ECO:0000313" key="3">
    <source>
        <dbReference type="Proteomes" id="UP000830671"/>
    </source>
</evidence>
<accession>A0A9Q8T5M0</accession>